<keyword evidence="1" id="KW-0479">Metal-binding</keyword>
<dbReference type="Proteomes" id="UP000036681">
    <property type="component" value="Unplaced"/>
</dbReference>
<dbReference type="WBParaSite" id="ALUE_0000603201-mRNA-1">
    <property type="protein sequence ID" value="ALUE_0000603201-mRNA-1"/>
    <property type="gene ID" value="ALUE_0000603201"/>
</dbReference>
<organism evidence="2 3">
    <name type="scientific">Ascaris lumbricoides</name>
    <name type="common">Giant roundworm</name>
    <dbReference type="NCBI Taxonomy" id="6252"/>
    <lineage>
        <taxon>Eukaryota</taxon>
        <taxon>Metazoa</taxon>
        <taxon>Ecdysozoa</taxon>
        <taxon>Nematoda</taxon>
        <taxon>Chromadorea</taxon>
        <taxon>Rhabditida</taxon>
        <taxon>Spirurina</taxon>
        <taxon>Ascaridomorpha</taxon>
        <taxon>Ascaridoidea</taxon>
        <taxon>Ascarididae</taxon>
        <taxon>Ascaris</taxon>
    </lineage>
</organism>
<dbReference type="AlphaFoldDB" id="A0A0M3HTN7"/>
<sequence length="329" mass="37790">MLLIWWNYEDAVRFELVLDGCAINAKLYCEQLNHQGMTQIYRTRLSHTQIHEIKGLAMSHPVHSRGVAPSSVGLTTSMATFLRGRQLQIMVEAENICDGFFISKLAERPQMNSNSTFKQRRKMLDTKQSELMRYASATLGSSNLREAVKLPHGEDPNEWIAVNIVDFFNQISMLYGTISEHCTPESCPKMSAGPKYEYLWSDGKKTIACPAPVYVDYLMTWVHDQLDDELIFPSHIGLQFFFGAGKPFPSNFILIAQSIMKRLFRVYAHIYHQHVDLIEQLKAIEHLNTSFKHFMLFVHEFNLIDPKQLAPLSDFIERLAPARQPNSAY</sequence>
<feature type="binding site" evidence="1">
    <location>
        <position position="182"/>
    </location>
    <ligand>
        <name>Zn(2+)</name>
        <dbReference type="ChEBI" id="CHEBI:29105"/>
    </ligand>
</feature>
<evidence type="ECO:0000256" key="1">
    <source>
        <dbReference type="PIRSR" id="PIRSR605301-1"/>
    </source>
</evidence>
<name>A0A0M3HTN7_ASCLU</name>
<dbReference type="InterPro" id="IPR036703">
    <property type="entry name" value="MOB_kinase_act_sf"/>
</dbReference>
<proteinExistence type="predicted"/>
<protein>
    <submittedName>
        <fullName evidence="3">MOB kinase activator-like 1</fullName>
    </submittedName>
</protein>
<feature type="binding site" evidence="1">
    <location>
        <position position="187"/>
    </location>
    <ligand>
        <name>Zn(2+)</name>
        <dbReference type="ChEBI" id="CHEBI:29105"/>
    </ligand>
</feature>
<dbReference type="SMART" id="SM01388">
    <property type="entry name" value="Mob1_phocein"/>
    <property type="match status" value="1"/>
</dbReference>
<dbReference type="Gene3D" id="1.20.140.30">
    <property type="entry name" value="MOB kinase activator"/>
    <property type="match status" value="1"/>
</dbReference>
<dbReference type="Pfam" id="PF03637">
    <property type="entry name" value="Mob1_phocein"/>
    <property type="match status" value="1"/>
</dbReference>
<feature type="binding site" evidence="1">
    <location>
        <position position="269"/>
    </location>
    <ligand>
        <name>Zn(2+)</name>
        <dbReference type="ChEBI" id="CHEBI:29105"/>
    </ligand>
</feature>
<dbReference type="PANTHER" id="PTHR22599">
    <property type="entry name" value="MPS ONE BINDER KINASE ACTIVATOR-LIKE MOB"/>
    <property type="match status" value="1"/>
</dbReference>
<keyword evidence="2" id="KW-1185">Reference proteome</keyword>
<evidence type="ECO:0000313" key="3">
    <source>
        <dbReference type="WBParaSite" id="ALUE_0000603201-mRNA-1"/>
    </source>
</evidence>
<evidence type="ECO:0000313" key="2">
    <source>
        <dbReference type="Proteomes" id="UP000036681"/>
    </source>
</evidence>
<keyword evidence="1" id="KW-0862">Zinc</keyword>
<reference evidence="3" key="1">
    <citation type="submission" date="2017-02" db="UniProtKB">
        <authorList>
            <consortium name="WormBaseParasite"/>
        </authorList>
    </citation>
    <scope>IDENTIFICATION</scope>
</reference>
<feature type="binding site" evidence="1">
    <location>
        <position position="274"/>
    </location>
    <ligand>
        <name>Zn(2+)</name>
        <dbReference type="ChEBI" id="CHEBI:29105"/>
    </ligand>
</feature>
<dbReference type="SUPFAM" id="SSF101152">
    <property type="entry name" value="Mob1/phocein"/>
    <property type="match status" value="1"/>
</dbReference>
<accession>A0A0M3HTN7</accession>
<dbReference type="InterPro" id="IPR005301">
    <property type="entry name" value="MOB_kinase_act_fam"/>
</dbReference>